<evidence type="ECO:0000256" key="3">
    <source>
        <dbReference type="ARBA" id="ARBA00023136"/>
    </source>
</evidence>
<name>A0A3S9KFY4_DICPU</name>
<dbReference type="InterPro" id="IPR052014">
    <property type="entry name" value="Dictyostelium_Tiger"/>
</dbReference>
<dbReference type="Gene3D" id="2.60.40.10">
    <property type="entry name" value="Immunoglobulins"/>
    <property type="match status" value="1"/>
</dbReference>
<dbReference type="PANTHER" id="PTHR31341">
    <property type="entry name" value="IPT/TIG DOMAIN-CONTAINING PROTEIN-RELATED-RELATED"/>
    <property type="match status" value="1"/>
</dbReference>
<proteinExistence type="predicted"/>
<dbReference type="EMBL" id="MK002464">
    <property type="protein sequence ID" value="AZQ00519.1"/>
    <property type="molecule type" value="Genomic_DNA"/>
</dbReference>
<dbReference type="VEuPathDB" id="AmoebaDB:DICPUDRAFT_98570"/>
<keyword evidence="2 6" id="KW-0732">Signal</keyword>
<keyword evidence="5" id="KW-1133">Transmembrane helix</keyword>
<reference evidence="7" key="1">
    <citation type="journal article" date="2018" name="J. Biosci.">
        <title>Species recognition in social amoebae.</title>
        <authorList>
            <person name="Hayakawa I.S."/>
            <person name="Inouye K."/>
        </authorList>
    </citation>
    <scope>NUCLEOTIDE SEQUENCE</scope>
    <source>
        <strain evidence="7">P1Ba</strain>
    </source>
</reference>
<evidence type="ECO:0000256" key="2">
    <source>
        <dbReference type="ARBA" id="ARBA00022729"/>
    </source>
</evidence>
<accession>A0A3S9KFY4</accession>
<sequence length="863" mass="97121">MLLKKFFIFILFILKCNGQCKISNPFDLSFKNTSLFCKNEESIPLLINQTRNFTYQLLDENLASRIPKYYDKNLIQEFGILKTQDIPTVGGKFDVLLFYYAQIYGGEVELPVLEQGKLRFVPEGPFDNGSCVFYTINFIEGCGKGGFNEFSYNYQQPKFNDDAKLIYKTFTITGNNLFGANAIVKNIKTQDYNITTELLNIEHNKIEFDYDQLMYYGNWTVYLDICNSLKIETFNFINKPVIYTWESVDSGKGGIVTLYGKYITTKNNTTPTITIGNQNCIEVTYISTKNPVPMDQEIISCELGPKNESGPLLVQIKFEGEEAIKDNFQYDQPTIFSVIQIKSEIDNDKNLGKFLIKGKKFKSNNIIPVVMVPNNQTYISEFWYGQNTAPINETDIIVDIPLSAFPGYLKLVANRNENSMVESQIFSSFIIEPIITIISSSDTQGSIITISGSSIHAFDFNKTPIDIKVYISENICTDFSNGNGSFITCTAPSGIGKNLPTKIKIPMANYIQNDLTFSYYPPSIISNEQIDKNRIQIIGKNFGNILSGAMISLDNYKDINIVSIDHNLITIDLPETISNIVELKATIGIDPNNNMISQTSNVYNLPIIPYIQNVSNVDCIGGEVTITGLHLNDNMNIYFKHENPNRKPIPCSKIITNTTKLATCVVIGKNGQQGNSTTYTSGKNLKVIGNFEKKDIFVDGKTLFSFNPPTISKCSNTTKELYDKPFEIIITGNNFNRNNLSVTLDDGRIACKSQYILLEFTVISCNLPAFKYWKDYSEQKYNVFKNLTSNITVTVDGQSATHLFYFDLTGADPKFEEGSAVGIIVGVVISGVIAAATIIFISVYKYNRYIRLKTINKILEKTF</sequence>
<dbReference type="PANTHER" id="PTHR31341:SF18">
    <property type="entry name" value="IPT_TIG DOMAIN-CONTAINING PROTEIN-RELATED"/>
    <property type="match status" value="1"/>
</dbReference>
<keyword evidence="5" id="KW-0812">Transmembrane</keyword>
<comment type="subcellular location">
    <subcellularLocation>
        <location evidence="1">Membrane</location>
    </subcellularLocation>
</comment>
<feature type="signal peptide" evidence="6">
    <location>
        <begin position="1"/>
        <end position="18"/>
    </location>
</feature>
<feature type="chain" id="PRO_5019432086" evidence="6">
    <location>
        <begin position="19"/>
        <end position="863"/>
    </location>
</feature>
<keyword evidence="4" id="KW-0325">Glycoprotein</keyword>
<evidence type="ECO:0000256" key="5">
    <source>
        <dbReference type="SAM" id="Phobius"/>
    </source>
</evidence>
<evidence type="ECO:0000256" key="1">
    <source>
        <dbReference type="ARBA" id="ARBA00004370"/>
    </source>
</evidence>
<evidence type="ECO:0000256" key="6">
    <source>
        <dbReference type="SAM" id="SignalP"/>
    </source>
</evidence>
<feature type="transmembrane region" description="Helical" evidence="5">
    <location>
        <begin position="820"/>
        <end position="844"/>
    </location>
</feature>
<organism evidence="7">
    <name type="scientific">Dictyostelium purpureum</name>
    <name type="common">Slime mold</name>
    <dbReference type="NCBI Taxonomy" id="5786"/>
    <lineage>
        <taxon>Eukaryota</taxon>
        <taxon>Amoebozoa</taxon>
        <taxon>Evosea</taxon>
        <taxon>Eumycetozoa</taxon>
        <taxon>Dictyostelia</taxon>
        <taxon>Dictyosteliales</taxon>
        <taxon>Dictyosteliaceae</taxon>
        <taxon>Dictyostelium</taxon>
    </lineage>
</organism>
<keyword evidence="3 5" id="KW-0472">Membrane</keyword>
<dbReference type="AlphaFoldDB" id="A0A3S9KFY4"/>
<dbReference type="GO" id="GO:0016020">
    <property type="term" value="C:membrane"/>
    <property type="evidence" value="ECO:0007669"/>
    <property type="project" value="UniProtKB-SubCell"/>
</dbReference>
<dbReference type="InterPro" id="IPR013783">
    <property type="entry name" value="Ig-like_fold"/>
</dbReference>
<protein>
    <submittedName>
        <fullName evidence="7">Tgr2752B</fullName>
    </submittedName>
</protein>
<evidence type="ECO:0000256" key="4">
    <source>
        <dbReference type="ARBA" id="ARBA00023180"/>
    </source>
</evidence>
<evidence type="ECO:0000313" key="7">
    <source>
        <dbReference type="EMBL" id="AZQ00519.1"/>
    </source>
</evidence>